<evidence type="ECO:0000313" key="2">
    <source>
        <dbReference type="Proteomes" id="UP000309215"/>
    </source>
</evidence>
<dbReference type="RefSeq" id="WP_136928830.1">
    <property type="nucleotide sequence ID" value="NZ_SSMQ01000008.1"/>
</dbReference>
<accession>A0A4U1JH56</accession>
<gene>
    <name evidence="1" type="ORF">E8A74_10545</name>
</gene>
<organism evidence="1 2">
    <name type="scientific">Polyangium fumosum</name>
    <dbReference type="NCBI Taxonomy" id="889272"/>
    <lineage>
        <taxon>Bacteria</taxon>
        <taxon>Pseudomonadati</taxon>
        <taxon>Myxococcota</taxon>
        <taxon>Polyangia</taxon>
        <taxon>Polyangiales</taxon>
        <taxon>Polyangiaceae</taxon>
        <taxon>Polyangium</taxon>
    </lineage>
</organism>
<dbReference type="Proteomes" id="UP000309215">
    <property type="component" value="Unassembled WGS sequence"/>
</dbReference>
<keyword evidence="2" id="KW-1185">Reference proteome</keyword>
<name>A0A4U1JH56_9BACT</name>
<dbReference type="EMBL" id="SSMQ01000008">
    <property type="protein sequence ID" value="TKD10030.1"/>
    <property type="molecule type" value="Genomic_DNA"/>
</dbReference>
<comment type="caution">
    <text evidence="1">The sequence shown here is derived from an EMBL/GenBank/DDBJ whole genome shotgun (WGS) entry which is preliminary data.</text>
</comment>
<evidence type="ECO:0000313" key="1">
    <source>
        <dbReference type="EMBL" id="TKD10030.1"/>
    </source>
</evidence>
<dbReference type="AlphaFoldDB" id="A0A4U1JH56"/>
<reference evidence="1 2" key="1">
    <citation type="submission" date="2019-04" db="EMBL/GenBank/DDBJ databases">
        <authorList>
            <person name="Li Y."/>
            <person name="Wang J."/>
        </authorList>
    </citation>
    <scope>NUCLEOTIDE SEQUENCE [LARGE SCALE GENOMIC DNA]</scope>
    <source>
        <strain evidence="1 2">DSM 14668</strain>
    </source>
</reference>
<proteinExistence type="predicted"/>
<sequence>MKMRLIGPEGLDPFVYCSHGTPVPSEGDVVMGYEIRYGAQEYIRRKLNHLLNIRLILVPWGRNSTVALIYLLHWETEAETIGLDEKVFSDRYTDSDFEGSVRTVYSNTICFSCKRQWHTLIMPPGDYYPGRGSDMFYEKVAKREILRCPGCGSSLRQLVVKIIEEAFPEAASGHP</sequence>
<protein>
    <submittedName>
        <fullName evidence="1">Uncharacterized protein</fullName>
    </submittedName>
</protein>